<dbReference type="InterPro" id="IPR002645">
    <property type="entry name" value="STAS_dom"/>
</dbReference>
<feature type="transmembrane region" description="Helical" evidence="5">
    <location>
        <begin position="23"/>
        <end position="47"/>
    </location>
</feature>
<gene>
    <name evidence="7" type="primary">sulP</name>
    <name evidence="7" type="ORF">ABSH63_03890</name>
</gene>
<dbReference type="InterPro" id="IPR018045">
    <property type="entry name" value="S04_transporter_CS"/>
</dbReference>
<dbReference type="Pfam" id="PF00916">
    <property type="entry name" value="Sulfate_transp"/>
    <property type="match status" value="1"/>
</dbReference>
<keyword evidence="2 5" id="KW-0812">Transmembrane</keyword>
<accession>A0ABV2A7B7</accession>
<evidence type="ECO:0000313" key="7">
    <source>
        <dbReference type="EMBL" id="MES0873155.1"/>
    </source>
</evidence>
<feature type="domain" description="STAS" evidence="6">
    <location>
        <begin position="457"/>
        <end position="571"/>
    </location>
</feature>
<dbReference type="InterPro" id="IPR001902">
    <property type="entry name" value="SLC26A/SulP_fam"/>
</dbReference>
<feature type="transmembrane region" description="Helical" evidence="5">
    <location>
        <begin position="412"/>
        <end position="434"/>
    </location>
</feature>
<feature type="transmembrane region" description="Helical" evidence="5">
    <location>
        <begin position="309"/>
        <end position="332"/>
    </location>
</feature>
<feature type="transmembrane region" description="Helical" evidence="5">
    <location>
        <begin position="180"/>
        <end position="199"/>
    </location>
</feature>
<feature type="transmembrane region" description="Helical" evidence="5">
    <location>
        <begin position="344"/>
        <end position="366"/>
    </location>
</feature>
<keyword evidence="8" id="KW-1185">Reference proteome</keyword>
<evidence type="ECO:0000256" key="3">
    <source>
        <dbReference type="ARBA" id="ARBA00022989"/>
    </source>
</evidence>
<organism evidence="7 8">
    <name type="scientific">Sinimarinibacterium thermocellulolyticum</name>
    <dbReference type="NCBI Taxonomy" id="3170016"/>
    <lineage>
        <taxon>Bacteria</taxon>
        <taxon>Pseudomonadati</taxon>
        <taxon>Pseudomonadota</taxon>
        <taxon>Gammaproteobacteria</taxon>
        <taxon>Nevskiales</taxon>
        <taxon>Nevskiaceae</taxon>
        <taxon>Sinimarinibacterium</taxon>
    </lineage>
</organism>
<dbReference type="InterPro" id="IPR036513">
    <property type="entry name" value="STAS_dom_sf"/>
</dbReference>
<protein>
    <submittedName>
        <fullName evidence="7">Sulfate permease</fullName>
    </submittedName>
</protein>
<dbReference type="PROSITE" id="PS01130">
    <property type="entry name" value="SLC26A"/>
    <property type="match status" value="1"/>
</dbReference>
<evidence type="ECO:0000256" key="2">
    <source>
        <dbReference type="ARBA" id="ARBA00022692"/>
    </source>
</evidence>
<feature type="transmembrane region" description="Helical" evidence="5">
    <location>
        <begin position="135"/>
        <end position="160"/>
    </location>
</feature>
<keyword evidence="4 5" id="KW-0472">Membrane</keyword>
<dbReference type="InterPro" id="IPR011547">
    <property type="entry name" value="SLC26A/SulP_dom"/>
</dbReference>
<dbReference type="EMBL" id="JBEPIJ010000003">
    <property type="protein sequence ID" value="MES0873155.1"/>
    <property type="molecule type" value="Genomic_DNA"/>
</dbReference>
<dbReference type="NCBIfam" id="TIGR00815">
    <property type="entry name" value="sulP"/>
    <property type="match status" value="1"/>
</dbReference>
<feature type="transmembrane region" description="Helical" evidence="5">
    <location>
        <begin position="101"/>
        <end position="123"/>
    </location>
</feature>
<evidence type="ECO:0000313" key="8">
    <source>
        <dbReference type="Proteomes" id="UP001465331"/>
    </source>
</evidence>
<proteinExistence type="predicted"/>
<name>A0ABV2A7B7_9GAMM</name>
<dbReference type="Gene3D" id="3.30.750.24">
    <property type="entry name" value="STAS domain"/>
    <property type="match status" value="1"/>
</dbReference>
<evidence type="ECO:0000256" key="1">
    <source>
        <dbReference type="ARBA" id="ARBA00004141"/>
    </source>
</evidence>
<comment type="caution">
    <text evidence="7">The sequence shown here is derived from an EMBL/GenBank/DDBJ whole genome shotgun (WGS) entry which is preliminary data.</text>
</comment>
<feature type="transmembrane region" description="Helical" evidence="5">
    <location>
        <begin position="219"/>
        <end position="238"/>
    </location>
</feature>
<feature type="transmembrane region" description="Helical" evidence="5">
    <location>
        <begin position="270"/>
        <end position="297"/>
    </location>
</feature>
<comment type="subcellular location">
    <subcellularLocation>
        <location evidence="1">Membrane</location>
        <topology evidence="1">Multi-pass membrane protein</topology>
    </subcellularLocation>
</comment>
<reference evidence="7 8" key="1">
    <citation type="submission" date="2024-06" db="EMBL/GenBank/DDBJ databases">
        <authorList>
            <person name="Li Z."/>
            <person name="Jiang Y."/>
        </authorList>
    </citation>
    <scope>NUCLEOTIDE SEQUENCE [LARGE SCALE GENOMIC DNA]</scope>
    <source>
        <strain evidence="7 8">HSW-8</strain>
    </source>
</reference>
<dbReference type="RefSeq" id="WP_352887607.1">
    <property type="nucleotide sequence ID" value="NZ_JBEPIJ010000003.1"/>
</dbReference>
<feature type="transmembrane region" description="Helical" evidence="5">
    <location>
        <begin position="373"/>
        <end position="392"/>
    </location>
</feature>
<sequence>MNGALARWLPLFADLRRAGRDTLAADGLAGTVTAILLIPQALAYALLAGLPPQVGLYASVLPVLVYALLGSSRTLAVGPVAVAAVMVTTALTPYADGDMEKYVAGALILAALSGAILLAMAALRLGWLTHFISHPVLSGFTTAAAIFIIGTQLSALTGIPVPRDANLPGIVRALLAHAEAFNTATAAFGLAALVLLFAARKPLTRVLVARGIKPAQAAIAGRTAPLVLVAVTTLISALTDAEKRWQVAVVGPIPQGLPGLSLAFLQEPGWAALLPAAVMIALIGYIESISVAKALALRRGEKIDADQELLALGGTNLMAACAGAMPVCGGFARSMVNFDAGARTQLAAVVTALWVALAAFAFTGLLAALPKSVLAAIIVVAVWQLVDFPSLFHTWHYDRGDGAAQAATMLGVLGFGIEVGLMLGVGLSLLLFLYRTSRPHIAVIGRLGESEHYRNVLRHVVETWPDLLLVRLDETLYFANAPRVETELQNLIAGRKDLCDVVLVMSGVAYIDSSGLDVLESLERGLAERGIRLHLAEVKGPVMDRLKDTALCRRLSDDRIHLSTHAAVQALRRVDRADARPGR</sequence>
<dbReference type="Proteomes" id="UP001465331">
    <property type="component" value="Unassembled WGS sequence"/>
</dbReference>
<dbReference type="PROSITE" id="PS50801">
    <property type="entry name" value="STAS"/>
    <property type="match status" value="1"/>
</dbReference>
<keyword evidence="3 5" id="KW-1133">Transmembrane helix</keyword>
<dbReference type="Pfam" id="PF01740">
    <property type="entry name" value="STAS"/>
    <property type="match status" value="1"/>
</dbReference>
<dbReference type="PANTHER" id="PTHR11814">
    <property type="entry name" value="SULFATE TRANSPORTER"/>
    <property type="match status" value="1"/>
</dbReference>
<evidence type="ECO:0000256" key="5">
    <source>
        <dbReference type="SAM" id="Phobius"/>
    </source>
</evidence>
<evidence type="ECO:0000256" key="4">
    <source>
        <dbReference type="ARBA" id="ARBA00023136"/>
    </source>
</evidence>
<evidence type="ECO:0000259" key="6">
    <source>
        <dbReference type="PROSITE" id="PS50801"/>
    </source>
</evidence>
<dbReference type="SUPFAM" id="SSF52091">
    <property type="entry name" value="SpoIIaa-like"/>
    <property type="match status" value="1"/>
</dbReference>
<dbReference type="CDD" id="cd07042">
    <property type="entry name" value="STAS_SulP_like_sulfate_transporter"/>
    <property type="match status" value="1"/>
</dbReference>